<dbReference type="AlphaFoldDB" id="A0A4Q2DE87"/>
<dbReference type="Proteomes" id="UP000290288">
    <property type="component" value="Unassembled WGS sequence"/>
</dbReference>
<dbReference type="EMBL" id="SDEE01000361">
    <property type="protein sequence ID" value="RXW17196.1"/>
    <property type="molecule type" value="Genomic_DNA"/>
</dbReference>
<sequence>MKGIVQAAAIPSRDMADPGSALNGIADPGSISDESMEVIQISSGEGRSSDNDDSMEMVSVSDGEGPSEDENPVSDSSVPIISIRKPLPATMMQSADPSSDEEDLAPRTYPSGHSFAATRIKGRPGFLLAPPARASVATQAPMTPTPSACPFQAFVEASSPAVDDEGRHFWLQIARRLFQDPPIRKEYDIPSDSVESYEVMRLLDSEVGIPTDQFLCLFDVCVECGNVLTGYWAEDHCCAGPPAPTL</sequence>
<feature type="region of interest" description="Disordered" evidence="1">
    <location>
        <begin position="1"/>
        <end position="110"/>
    </location>
</feature>
<organism evidence="2 3">
    <name type="scientific">Candolleomyces aberdarensis</name>
    <dbReference type="NCBI Taxonomy" id="2316362"/>
    <lineage>
        <taxon>Eukaryota</taxon>
        <taxon>Fungi</taxon>
        <taxon>Dikarya</taxon>
        <taxon>Basidiomycota</taxon>
        <taxon>Agaricomycotina</taxon>
        <taxon>Agaricomycetes</taxon>
        <taxon>Agaricomycetidae</taxon>
        <taxon>Agaricales</taxon>
        <taxon>Agaricineae</taxon>
        <taxon>Psathyrellaceae</taxon>
        <taxon>Candolleomyces</taxon>
    </lineage>
</organism>
<proteinExistence type="predicted"/>
<gene>
    <name evidence="2" type="ORF">EST38_g8656</name>
</gene>
<comment type="caution">
    <text evidence="2">The sequence shown here is derived from an EMBL/GenBank/DDBJ whole genome shotgun (WGS) entry which is preliminary data.</text>
</comment>
<feature type="compositionally biased region" description="Low complexity" evidence="1">
    <location>
        <begin position="73"/>
        <end position="83"/>
    </location>
</feature>
<evidence type="ECO:0000313" key="2">
    <source>
        <dbReference type="EMBL" id="RXW17196.1"/>
    </source>
</evidence>
<name>A0A4Q2DE87_9AGAR</name>
<protein>
    <submittedName>
        <fullName evidence="2">Uncharacterized protein</fullName>
    </submittedName>
</protein>
<keyword evidence="3" id="KW-1185">Reference proteome</keyword>
<accession>A0A4Q2DE87</accession>
<evidence type="ECO:0000256" key="1">
    <source>
        <dbReference type="SAM" id="MobiDB-lite"/>
    </source>
</evidence>
<evidence type="ECO:0000313" key="3">
    <source>
        <dbReference type="Proteomes" id="UP000290288"/>
    </source>
</evidence>
<reference evidence="2 3" key="1">
    <citation type="submission" date="2019-01" db="EMBL/GenBank/DDBJ databases">
        <title>Draft genome sequence of Psathyrella aberdarensis IHI B618.</title>
        <authorList>
            <person name="Buettner E."/>
            <person name="Kellner H."/>
        </authorList>
    </citation>
    <scope>NUCLEOTIDE SEQUENCE [LARGE SCALE GENOMIC DNA]</scope>
    <source>
        <strain evidence="2 3">IHI B618</strain>
    </source>
</reference>